<evidence type="ECO:0000313" key="3">
    <source>
        <dbReference type="Proteomes" id="UP000192582"/>
    </source>
</evidence>
<feature type="compositionally biased region" description="Polar residues" evidence="1">
    <location>
        <begin position="1"/>
        <end position="12"/>
    </location>
</feature>
<proteinExistence type="predicted"/>
<accession>A0A1W1UYB5</accession>
<name>A0A1W1UYB5_9DEIO</name>
<dbReference type="RefSeq" id="WP_170928618.1">
    <property type="nucleotide sequence ID" value="NZ_FWWU01000008.1"/>
</dbReference>
<dbReference type="STRING" id="695939.SAMN00790413_03678"/>
<dbReference type="AlphaFoldDB" id="A0A1W1UYB5"/>
<protein>
    <submittedName>
        <fullName evidence="2">Uncharacterized protein</fullName>
    </submittedName>
</protein>
<feature type="region of interest" description="Disordered" evidence="1">
    <location>
        <begin position="1"/>
        <end position="28"/>
    </location>
</feature>
<reference evidence="2 3" key="1">
    <citation type="submission" date="2017-04" db="EMBL/GenBank/DDBJ databases">
        <authorList>
            <person name="Afonso C.L."/>
            <person name="Miller P.J."/>
            <person name="Scott M.A."/>
            <person name="Spackman E."/>
            <person name="Goraichik I."/>
            <person name="Dimitrov K.M."/>
            <person name="Suarez D.L."/>
            <person name="Swayne D.E."/>
        </authorList>
    </citation>
    <scope>NUCLEOTIDE SEQUENCE [LARGE SCALE GENOMIC DNA]</scope>
    <source>
        <strain evidence="2 3">KR-140</strain>
    </source>
</reference>
<evidence type="ECO:0000313" key="2">
    <source>
        <dbReference type="EMBL" id="SMB86083.1"/>
    </source>
</evidence>
<dbReference type="Proteomes" id="UP000192582">
    <property type="component" value="Unassembled WGS sequence"/>
</dbReference>
<dbReference type="EMBL" id="FWWU01000008">
    <property type="protein sequence ID" value="SMB86083.1"/>
    <property type="molecule type" value="Genomic_DNA"/>
</dbReference>
<sequence>MNEVQTPQSTRPKTGERRPYQRPTVTPVGMWGPQVIALSLPGGARFPGISDNDPQN</sequence>
<gene>
    <name evidence="2" type="ORF">SAMN00790413_03678</name>
</gene>
<organism evidence="2 3">
    <name type="scientific">Deinococcus hopiensis KR-140</name>
    <dbReference type="NCBI Taxonomy" id="695939"/>
    <lineage>
        <taxon>Bacteria</taxon>
        <taxon>Thermotogati</taxon>
        <taxon>Deinococcota</taxon>
        <taxon>Deinococci</taxon>
        <taxon>Deinococcales</taxon>
        <taxon>Deinococcaceae</taxon>
        <taxon>Deinococcus</taxon>
    </lineage>
</organism>
<evidence type="ECO:0000256" key="1">
    <source>
        <dbReference type="SAM" id="MobiDB-lite"/>
    </source>
</evidence>
<keyword evidence="3" id="KW-1185">Reference proteome</keyword>